<dbReference type="InterPro" id="IPR050300">
    <property type="entry name" value="GDXG_lipolytic_enzyme"/>
</dbReference>
<comment type="caution">
    <text evidence="3">The sequence shown here is derived from an EMBL/GenBank/DDBJ whole genome shotgun (WGS) entry which is preliminary data.</text>
</comment>
<evidence type="ECO:0000259" key="2">
    <source>
        <dbReference type="Pfam" id="PF20434"/>
    </source>
</evidence>
<protein>
    <submittedName>
        <fullName evidence="3">Alpha/beta hydrolase</fullName>
    </submittedName>
</protein>
<name>A0A948THY0_9GAMM</name>
<dbReference type="Proteomes" id="UP000733611">
    <property type="component" value="Unassembled WGS sequence"/>
</dbReference>
<organism evidence="3 4">
    <name type="scientific">Candidatus Anaerobiospirillum pullicola</name>
    <dbReference type="NCBI Taxonomy" id="2838451"/>
    <lineage>
        <taxon>Bacteria</taxon>
        <taxon>Pseudomonadati</taxon>
        <taxon>Pseudomonadota</taxon>
        <taxon>Gammaproteobacteria</taxon>
        <taxon>Aeromonadales</taxon>
        <taxon>Succinivibrionaceae</taxon>
        <taxon>Anaerobiospirillum</taxon>
    </lineage>
</organism>
<keyword evidence="1 3" id="KW-0378">Hydrolase</keyword>
<accession>A0A948THY0</accession>
<gene>
    <name evidence="3" type="ORF">H9847_10850</name>
</gene>
<feature type="domain" description="BD-FAE-like" evidence="2">
    <location>
        <begin position="56"/>
        <end position="158"/>
    </location>
</feature>
<evidence type="ECO:0000313" key="3">
    <source>
        <dbReference type="EMBL" id="MBU3845340.1"/>
    </source>
</evidence>
<dbReference type="PANTHER" id="PTHR48081">
    <property type="entry name" value="AB HYDROLASE SUPERFAMILY PROTEIN C4A8.06C"/>
    <property type="match status" value="1"/>
</dbReference>
<sequence>MDLNVAAEHEQGHQRLVQLLPADVELSLNAMHSVPLFLAAKHCKQTQNRADAPEQKYVVVVLPGGGYEFISFKEDRKVALAFAERGFDALVMHYPVKYIEDVQKTGFGVGPEAMNAVGEVIDAIRHTPEWGLQDRKIILCGFSAGGHLAASMSTLYDSSVLPAEKFHGSLRPDGAFLGYPVISARPDLVHEVSFTCFTGSTEPQVWLHYSCERNVTSHYLDDGR</sequence>
<reference evidence="3" key="2">
    <citation type="submission" date="2021-04" db="EMBL/GenBank/DDBJ databases">
        <authorList>
            <person name="Gilroy R."/>
        </authorList>
    </citation>
    <scope>NUCLEOTIDE SEQUENCE</scope>
    <source>
        <strain evidence="3">378</strain>
    </source>
</reference>
<dbReference type="PANTHER" id="PTHR48081:SF6">
    <property type="entry name" value="PEPTIDASE S9 PROLYL OLIGOPEPTIDASE CATALYTIC DOMAIN-CONTAINING PROTEIN"/>
    <property type="match status" value="1"/>
</dbReference>
<dbReference type="Gene3D" id="3.40.50.1820">
    <property type="entry name" value="alpha/beta hydrolase"/>
    <property type="match status" value="1"/>
</dbReference>
<dbReference type="InterPro" id="IPR049492">
    <property type="entry name" value="BD-FAE-like_dom"/>
</dbReference>
<proteinExistence type="predicted"/>
<dbReference type="AlphaFoldDB" id="A0A948THY0"/>
<dbReference type="EMBL" id="JAHLFE010000224">
    <property type="protein sequence ID" value="MBU3845340.1"/>
    <property type="molecule type" value="Genomic_DNA"/>
</dbReference>
<dbReference type="SUPFAM" id="SSF53474">
    <property type="entry name" value="alpha/beta-Hydrolases"/>
    <property type="match status" value="1"/>
</dbReference>
<evidence type="ECO:0000256" key="1">
    <source>
        <dbReference type="ARBA" id="ARBA00022801"/>
    </source>
</evidence>
<dbReference type="GO" id="GO:0016787">
    <property type="term" value="F:hydrolase activity"/>
    <property type="evidence" value="ECO:0007669"/>
    <property type="project" value="UniProtKB-KW"/>
</dbReference>
<dbReference type="InterPro" id="IPR029058">
    <property type="entry name" value="AB_hydrolase_fold"/>
</dbReference>
<dbReference type="Pfam" id="PF20434">
    <property type="entry name" value="BD-FAE"/>
    <property type="match status" value="1"/>
</dbReference>
<reference evidence="3" key="1">
    <citation type="journal article" date="2021" name="PeerJ">
        <title>Extensive microbial diversity within the chicken gut microbiome revealed by metagenomics and culture.</title>
        <authorList>
            <person name="Gilroy R."/>
            <person name="Ravi A."/>
            <person name="Getino M."/>
            <person name="Pursley I."/>
            <person name="Horton D.L."/>
            <person name="Alikhan N.F."/>
            <person name="Baker D."/>
            <person name="Gharbi K."/>
            <person name="Hall N."/>
            <person name="Watson M."/>
            <person name="Adriaenssens E.M."/>
            <person name="Foster-Nyarko E."/>
            <person name="Jarju S."/>
            <person name="Secka A."/>
            <person name="Antonio M."/>
            <person name="Oren A."/>
            <person name="Chaudhuri R.R."/>
            <person name="La Ragione R."/>
            <person name="Hildebrand F."/>
            <person name="Pallen M.J."/>
        </authorList>
    </citation>
    <scope>NUCLEOTIDE SEQUENCE</scope>
    <source>
        <strain evidence="3">378</strain>
    </source>
</reference>
<evidence type="ECO:0000313" key="4">
    <source>
        <dbReference type="Proteomes" id="UP000733611"/>
    </source>
</evidence>